<evidence type="ECO:0000256" key="2">
    <source>
        <dbReference type="ARBA" id="ARBA00016337"/>
    </source>
</evidence>
<comment type="function">
    <text evidence="12">Flavin transferase that catalyzes the transfer of the FMN moiety of FAD and its covalent binding to the hydroxyl group of a threonine residue in a target flavoprotein.</text>
</comment>
<feature type="binding site" evidence="11">
    <location>
        <position position="313"/>
    </location>
    <ligand>
        <name>Mg(2+)</name>
        <dbReference type="ChEBI" id="CHEBI:18420"/>
    </ligand>
</feature>
<evidence type="ECO:0000256" key="1">
    <source>
        <dbReference type="ARBA" id="ARBA00011955"/>
    </source>
</evidence>
<dbReference type="RefSeq" id="WP_127003685.1">
    <property type="nucleotide sequence ID" value="NZ_CP034346.1"/>
</dbReference>
<dbReference type="EMBL" id="CP034346">
    <property type="protein sequence ID" value="AZS17795.1"/>
    <property type="molecule type" value="Genomic_DNA"/>
</dbReference>
<evidence type="ECO:0000256" key="12">
    <source>
        <dbReference type="RuleBase" id="RU363002"/>
    </source>
</evidence>
<dbReference type="EC" id="2.7.1.180" evidence="1 10"/>
<dbReference type="AlphaFoldDB" id="A0A3Q9ICV7"/>
<keyword evidence="3 10" id="KW-0285">Flavoprotein</keyword>
<keyword evidence="12" id="KW-0449">Lipoprotein</keyword>
<evidence type="ECO:0000256" key="11">
    <source>
        <dbReference type="PIRSR" id="PIRSR006268-2"/>
    </source>
</evidence>
<comment type="catalytic activity">
    <reaction evidence="9 10 12">
        <text>L-threonyl-[protein] + FAD = FMN-L-threonyl-[protein] + AMP + H(+)</text>
        <dbReference type="Rhea" id="RHEA:36847"/>
        <dbReference type="Rhea" id="RHEA-COMP:11060"/>
        <dbReference type="Rhea" id="RHEA-COMP:11061"/>
        <dbReference type="ChEBI" id="CHEBI:15378"/>
        <dbReference type="ChEBI" id="CHEBI:30013"/>
        <dbReference type="ChEBI" id="CHEBI:57692"/>
        <dbReference type="ChEBI" id="CHEBI:74257"/>
        <dbReference type="ChEBI" id="CHEBI:456215"/>
        <dbReference type="EC" id="2.7.1.180"/>
    </reaction>
</comment>
<evidence type="ECO:0000256" key="3">
    <source>
        <dbReference type="ARBA" id="ARBA00022630"/>
    </source>
</evidence>
<keyword evidence="4 10" id="KW-0808">Transferase</keyword>
<dbReference type="Proteomes" id="UP000270678">
    <property type="component" value="Chromosome"/>
</dbReference>
<dbReference type="PANTHER" id="PTHR30040:SF2">
    <property type="entry name" value="FAD:PROTEIN FMN TRANSFERASE"/>
    <property type="match status" value="1"/>
</dbReference>
<dbReference type="InterPro" id="IPR024932">
    <property type="entry name" value="ApbE"/>
</dbReference>
<dbReference type="PIRSF" id="PIRSF006268">
    <property type="entry name" value="ApbE"/>
    <property type="match status" value="1"/>
</dbReference>
<accession>A0A3Q9ICV7</accession>
<keyword evidence="12" id="KW-0997">Cell inner membrane</keyword>
<keyword evidence="5 10" id="KW-0479">Metal-binding</keyword>
<dbReference type="InterPro" id="IPR003374">
    <property type="entry name" value="ApbE-like_sf"/>
</dbReference>
<keyword evidence="14" id="KW-1185">Reference proteome</keyword>
<protein>
    <recommendedName>
        <fullName evidence="2 10">FAD:protein FMN transferase</fullName>
        <ecNumber evidence="1 10">2.7.1.180</ecNumber>
    </recommendedName>
    <alternativeName>
        <fullName evidence="8 10">Flavin transferase</fullName>
    </alternativeName>
</protein>
<evidence type="ECO:0000256" key="10">
    <source>
        <dbReference type="PIRNR" id="PIRNR006268"/>
    </source>
</evidence>
<evidence type="ECO:0000256" key="9">
    <source>
        <dbReference type="ARBA" id="ARBA00048540"/>
    </source>
</evidence>
<evidence type="ECO:0000256" key="6">
    <source>
        <dbReference type="ARBA" id="ARBA00022827"/>
    </source>
</evidence>
<name>A0A3Q9ICV7_9BACL</name>
<keyword evidence="6 10" id="KW-0274">FAD</keyword>
<comment type="similarity">
    <text evidence="10 12">Belongs to the ApbE family.</text>
</comment>
<dbReference type="GO" id="GO:0016740">
    <property type="term" value="F:transferase activity"/>
    <property type="evidence" value="ECO:0007669"/>
    <property type="project" value="UniProtKB-UniRule"/>
</dbReference>
<dbReference type="SUPFAM" id="SSF143631">
    <property type="entry name" value="ApbE-like"/>
    <property type="match status" value="1"/>
</dbReference>
<dbReference type="GO" id="GO:0005886">
    <property type="term" value="C:plasma membrane"/>
    <property type="evidence" value="ECO:0007669"/>
    <property type="project" value="UniProtKB-SubCell"/>
</dbReference>
<dbReference type="OrthoDB" id="9778595at2"/>
<evidence type="ECO:0000313" key="13">
    <source>
        <dbReference type="EMBL" id="AZS17795.1"/>
    </source>
</evidence>
<keyword evidence="7 10" id="KW-0460">Magnesium</keyword>
<dbReference type="Pfam" id="PF02424">
    <property type="entry name" value="ApbE"/>
    <property type="match status" value="1"/>
</dbReference>
<evidence type="ECO:0000313" key="14">
    <source>
        <dbReference type="Proteomes" id="UP000270678"/>
    </source>
</evidence>
<comment type="cofactor">
    <cofactor evidence="11">
        <name>Mg(2+)</name>
        <dbReference type="ChEBI" id="CHEBI:18420"/>
    </cofactor>
    <cofactor evidence="11">
        <name>Mn(2+)</name>
        <dbReference type="ChEBI" id="CHEBI:29035"/>
    </cofactor>
    <text evidence="11">Magnesium. Can also use manganese.</text>
</comment>
<keyword evidence="12" id="KW-1003">Cell membrane</keyword>
<dbReference type="PROSITE" id="PS51257">
    <property type="entry name" value="PROKAR_LIPOPROTEIN"/>
    <property type="match status" value="1"/>
</dbReference>
<keyword evidence="12" id="KW-0472">Membrane</keyword>
<dbReference type="PANTHER" id="PTHR30040">
    <property type="entry name" value="THIAMINE BIOSYNTHESIS LIPOPROTEIN APBE"/>
    <property type="match status" value="1"/>
</dbReference>
<feature type="binding site" evidence="11">
    <location>
        <position position="317"/>
    </location>
    <ligand>
        <name>Mg(2+)</name>
        <dbReference type="ChEBI" id="CHEBI:18420"/>
    </ligand>
</feature>
<dbReference type="KEGG" id="plut:EI981_27410"/>
<sequence length="369" mass="41313">MYRVVEKTKWWVGVILTALLLTGCTAKADQLEVVYPKYSDSFFDAFDTMTQVVAYTESEEQFEQYVEQIHKRFLELHRLYDIYNNYESLNNVKTINDQAGIEPVKVSQEIIDLIQFSKKWYDKVGETNIAMGSVLELWHDYREAGIANPDQAKLPPMEELKKAAEHIDFSKVIIDEANSTVFLADAKMSLDVGAVAKGFATELVAKEMKAQGMNSFMISAGGNIRSVGKPLDGVRQRWGVGIQNPNKFIAMEEDNLLDTVFIRDASVVSSGDYQRYYAVDGVKYHHLIDPKTLLPGNYYRAVTVVTEDSGLADFLSTVVFLLPYEQSAALVKELDGVEVLWVMPDGTVKATKGMQKIMKSHGASGARAS</sequence>
<organism evidence="13 14">
    <name type="scientific">Paenibacillus lutimineralis</name>
    <dbReference type="NCBI Taxonomy" id="2707005"/>
    <lineage>
        <taxon>Bacteria</taxon>
        <taxon>Bacillati</taxon>
        <taxon>Bacillota</taxon>
        <taxon>Bacilli</taxon>
        <taxon>Bacillales</taxon>
        <taxon>Paenibacillaceae</taxon>
        <taxon>Paenibacillus</taxon>
    </lineage>
</organism>
<dbReference type="GO" id="GO:0046872">
    <property type="term" value="F:metal ion binding"/>
    <property type="evidence" value="ECO:0007669"/>
    <property type="project" value="UniProtKB-UniRule"/>
</dbReference>
<evidence type="ECO:0000256" key="8">
    <source>
        <dbReference type="ARBA" id="ARBA00031306"/>
    </source>
</evidence>
<evidence type="ECO:0000256" key="4">
    <source>
        <dbReference type="ARBA" id="ARBA00022679"/>
    </source>
</evidence>
<gene>
    <name evidence="13" type="ORF">EI981_27410</name>
</gene>
<evidence type="ECO:0000256" key="5">
    <source>
        <dbReference type="ARBA" id="ARBA00022723"/>
    </source>
</evidence>
<comment type="subcellular location">
    <subcellularLocation>
        <location evidence="12">Cell inner membrane</location>
        <topology evidence="12">Lipid-anchor</topology>
        <orientation evidence="12">Periplasmic side</orientation>
    </subcellularLocation>
</comment>
<feature type="binding site" evidence="11">
    <location>
        <position position="194"/>
    </location>
    <ligand>
        <name>Mg(2+)</name>
        <dbReference type="ChEBI" id="CHEBI:18420"/>
    </ligand>
</feature>
<evidence type="ECO:0000256" key="7">
    <source>
        <dbReference type="ARBA" id="ARBA00022842"/>
    </source>
</evidence>
<proteinExistence type="inferred from homology"/>
<reference evidence="14" key="1">
    <citation type="submission" date="2018-12" db="EMBL/GenBank/DDBJ databases">
        <title>Complete genome sequence of Paenibacillus sp. MBLB1234.</title>
        <authorList>
            <person name="Nam Y.-D."/>
            <person name="Kang J."/>
            <person name="Chung W.-H."/>
            <person name="Park Y.S."/>
        </authorList>
    </citation>
    <scope>NUCLEOTIDE SEQUENCE [LARGE SCALE GENOMIC DNA]</scope>
    <source>
        <strain evidence="14">MBLB1234</strain>
    </source>
</reference>
<dbReference type="Gene3D" id="3.10.520.10">
    <property type="entry name" value="ApbE-like domains"/>
    <property type="match status" value="1"/>
</dbReference>